<dbReference type="OrthoDB" id="9782855at2"/>
<dbReference type="STRING" id="1293054.HSACCH_00739"/>
<keyword evidence="1" id="KW-0175">Coiled coil</keyword>
<dbReference type="EMBL" id="CAUI01000005">
    <property type="protein sequence ID" value="CCU78594.1"/>
    <property type="molecule type" value="Genomic_DNA"/>
</dbReference>
<dbReference type="Gene3D" id="3.40.50.150">
    <property type="entry name" value="Vaccinia Virus protein VP39"/>
    <property type="match status" value="1"/>
</dbReference>
<organism evidence="2 3">
    <name type="scientific">Halanaerobium saccharolyticum subsp. saccharolyticum DSM 6643</name>
    <dbReference type="NCBI Taxonomy" id="1293054"/>
    <lineage>
        <taxon>Bacteria</taxon>
        <taxon>Bacillati</taxon>
        <taxon>Bacillota</taxon>
        <taxon>Clostridia</taxon>
        <taxon>Halanaerobiales</taxon>
        <taxon>Halanaerobiaceae</taxon>
        <taxon>Halanaerobium</taxon>
    </lineage>
</organism>
<dbReference type="Pfam" id="PF02353">
    <property type="entry name" value="CMAS"/>
    <property type="match status" value="1"/>
</dbReference>
<dbReference type="InParanoid" id="M5DZG5"/>
<dbReference type="FunFam" id="3.40.50.150:FF:000554">
    <property type="entry name" value="Cation-transporting ATPase"/>
    <property type="match status" value="1"/>
</dbReference>
<evidence type="ECO:0000313" key="2">
    <source>
        <dbReference type="EMBL" id="CCU78594.1"/>
    </source>
</evidence>
<dbReference type="AlphaFoldDB" id="M5DZG5"/>
<dbReference type="PANTHER" id="PTHR43832:SF1">
    <property type="entry name" value="S-ADENOSYL-L-METHIONINE-DEPENDENT METHYLTRANSFERASES SUPERFAMILY PROTEIN"/>
    <property type="match status" value="1"/>
</dbReference>
<dbReference type="PANTHER" id="PTHR43832">
    <property type="match status" value="1"/>
</dbReference>
<feature type="coiled-coil region" evidence="1">
    <location>
        <begin position="95"/>
        <end position="129"/>
    </location>
</feature>
<name>M5DZG5_9FIRM</name>
<dbReference type="CDD" id="cd02440">
    <property type="entry name" value="AdoMet_MTases"/>
    <property type="match status" value="1"/>
</dbReference>
<accession>M5DZG5</accession>
<dbReference type="Proteomes" id="UP000012063">
    <property type="component" value="Unassembled WGS sequence"/>
</dbReference>
<sequence length="353" mass="41965">MDLDKILAKGNLPDFILRRGVKRLVKKRAKKQNKLSVEARYDYLNDFIQELKKQPIAVQTDAANEQHYELPPEFFEKILGRNLKYSCCYWSDDLSYQKLKKQNNLEQRLDQAEDQMLKLSAERAEIENGQNILELGCGWGSFSFYLARKFPDSRIISMSNSKDQINYINKLAAANKVDNLRAVKADINNFKTEAKFDRIVSVEMFEHMRNYQKLMQKISSFLLADGKLFVHIFSHKFYPFIYQDQKKSDWMSRYFFSGGTMPSQDLLHYFSNDFSLEKQWALSGRHYQKTLEAWLENMDQKKDEIYPILESTYGVEAAEKWWNYWRLFFISSAEFFGYNNGNDWFISHYLFQK</sequence>
<reference evidence="3" key="1">
    <citation type="journal article" date="2013" name="Genome Announc.">
        <title>Genome Sequence of Halanaerobium saccharolyticum subsp. saccharolyticum Strain DSM 6643T, a Halophilic Hydrogen-Producing Bacterium.</title>
        <authorList>
            <person name="Kivisto A."/>
            <person name="Larjo A."/>
            <person name="Ciranna A."/>
            <person name="Santala V."/>
            <person name="Roos C."/>
            <person name="Karp M."/>
        </authorList>
    </citation>
    <scope>NUCLEOTIDE SEQUENCE [LARGE SCALE GENOMIC DNA]</scope>
    <source>
        <strain evidence="3">DSM 6643</strain>
    </source>
</reference>
<protein>
    <submittedName>
        <fullName evidence="2">Cyclopropane-fatty-acyl-phospholipid synthase-like protein, clusters with FIG005069</fullName>
    </submittedName>
</protein>
<comment type="caution">
    <text evidence="2">The sequence shown here is derived from an EMBL/GenBank/DDBJ whole genome shotgun (WGS) entry which is preliminary data.</text>
</comment>
<dbReference type="SUPFAM" id="SSF53335">
    <property type="entry name" value="S-adenosyl-L-methionine-dependent methyltransferases"/>
    <property type="match status" value="1"/>
</dbReference>
<proteinExistence type="predicted"/>
<gene>
    <name evidence="2" type="ORF">HSACCH_00739</name>
</gene>
<keyword evidence="3" id="KW-1185">Reference proteome</keyword>
<evidence type="ECO:0000256" key="1">
    <source>
        <dbReference type="SAM" id="Coils"/>
    </source>
</evidence>
<dbReference type="InterPro" id="IPR029063">
    <property type="entry name" value="SAM-dependent_MTases_sf"/>
</dbReference>
<dbReference type="eggNOG" id="COG2230">
    <property type="taxonomic scope" value="Bacteria"/>
</dbReference>
<evidence type="ECO:0000313" key="3">
    <source>
        <dbReference type="Proteomes" id="UP000012063"/>
    </source>
</evidence>